<dbReference type="PANTHER" id="PTHR30582:SF2">
    <property type="entry name" value="L,D-TRANSPEPTIDASE YCIB-RELATED"/>
    <property type="match status" value="1"/>
</dbReference>
<gene>
    <name evidence="10" type="ORF">F4693_002586</name>
</gene>
<dbReference type="InterPro" id="IPR050979">
    <property type="entry name" value="LD-transpeptidase"/>
</dbReference>
<dbReference type="GO" id="GO:0005576">
    <property type="term" value="C:extracellular region"/>
    <property type="evidence" value="ECO:0007669"/>
    <property type="project" value="TreeGrafter"/>
</dbReference>
<evidence type="ECO:0000313" key="10">
    <source>
        <dbReference type="EMBL" id="MBB6505594.1"/>
    </source>
</evidence>
<dbReference type="AlphaFoldDB" id="A0A7X0MNP5"/>
<dbReference type="GO" id="GO:0018104">
    <property type="term" value="P:peptidoglycan-protein cross-linking"/>
    <property type="evidence" value="ECO:0007669"/>
    <property type="project" value="TreeGrafter"/>
</dbReference>
<evidence type="ECO:0000256" key="7">
    <source>
        <dbReference type="PROSITE-ProRule" id="PRU01373"/>
    </source>
</evidence>
<evidence type="ECO:0000256" key="1">
    <source>
        <dbReference type="ARBA" id="ARBA00004752"/>
    </source>
</evidence>
<evidence type="ECO:0000259" key="9">
    <source>
        <dbReference type="PROSITE" id="PS52029"/>
    </source>
</evidence>
<dbReference type="InterPro" id="IPR005490">
    <property type="entry name" value="LD_TPept_cat_dom"/>
</dbReference>
<dbReference type="Proteomes" id="UP000522313">
    <property type="component" value="Unassembled WGS sequence"/>
</dbReference>
<feature type="chain" id="PRO_5030681212" description="L,D-TPase catalytic domain-containing protein" evidence="8">
    <location>
        <begin position="23"/>
        <end position="194"/>
    </location>
</feature>
<sequence>MIRHRLCAVALALAAGVPAAQATTTATTIGTYGARFRYPAGREGALPMTGGAALRVRSLLAIRKPMRFGDYVWNDLGVPATGTVRVRVDLPRQTVSVFRDGHEIGTAVILYGTDHKPTPTGTFPILMRARQHQSSLYDAEMPYMLRLTNDGVAIHASSVRRGSATHGCIGVPLSFAQLLFDQVARGDLVTIVGT</sequence>
<evidence type="ECO:0000256" key="5">
    <source>
        <dbReference type="ARBA" id="ARBA00022984"/>
    </source>
</evidence>
<dbReference type="GO" id="GO:0016740">
    <property type="term" value="F:transferase activity"/>
    <property type="evidence" value="ECO:0007669"/>
    <property type="project" value="UniProtKB-KW"/>
</dbReference>
<dbReference type="EMBL" id="JACHBT010000013">
    <property type="protein sequence ID" value="MBB6505594.1"/>
    <property type="molecule type" value="Genomic_DNA"/>
</dbReference>
<organism evidence="10 11">
    <name type="scientific">Sphingomonas endophytica</name>
    <dbReference type="NCBI Taxonomy" id="869719"/>
    <lineage>
        <taxon>Bacteria</taxon>
        <taxon>Pseudomonadati</taxon>
        <taxon>Pseudomonadota</taxon>
        <taxon>Alphaproteobacteria</taxon>
        <taxon>Sphingomonadales</taxon>
        <taxon>Sphingomonadaceae</taxon>
        <taxon>Sphingomonas</taxon>
    </lineage>
</organism>
<proteinExistence type="inferred from homology"/>
<keyword evidence="3" id="KW-0808">Transferase</keyword>
<dbReference type="PANTHER" id="PTHR30582">
    <property type="entry name" value="L,D-TRANSPEPTIDASE"/>
    <property type="match status" value="1"/>
</dbReference>
<dbReference type="CDD" id="cd16913">
    <property type="entry name" value="YkuD_like"/>
    <property type="match status" value="1"/>
</dbReference>
<dbReference type="InterPro" id="IPR038063">
    <property type="entry name" value="Transpep_catalytic_dom"/>
</dbReference>
<dbReference type="GO" id="GO:0071972">
    <property type="term" value="F:peptidoglycan L,D-transpeptidase activity"/>
    <property type="evidence" value="ECO:0007669"/>
    <property type="project" value="TreeGrafter"/>
</dbReference>
<evidence type="ECO:0000256" key="8">
    <source>
        <dbReference type="SAM" id="SignalP"/>
    </source>
</evidence>
<name>A0A7X0MNP5_9SPHN</name>
<reference evidence="10 11" key="1">
    <citation type="submission" date="2020-08" db="EMBL/GenBank/DDBJ databases">
        <title>The Agave Microbiome: Exploring the role of microbial communities in plant adaptations to desert environments.</title>
        <authorList>
            <person name="Partida-Martinez L.P."/>
        </authorList>
    </citation>
    <scope>NUCLEOTIDE SEQUENCE [LARGE SCALE GENOMIC DNA]</scope>
    <source>
        <strain evidence="10 11">AS3.13</strain>
    </source>
</reference>
<feature type="active site" description="Nucleophile" evidence="7">
    <location>
        <position position="168"/>
    </location>
</feature>
<feature type="signal peptide" evidence="8">
    <location>
        <begin position="1"/>
        <end position="22"/>
    </location>
</feature>
<keyword evidence="4 7" id="KW-0133">Cell shape</keyword>
<comment type="pathway">
    <text evidence="1 7">Cell wall biogenesis; peptidoglycan biosynthesis.</text>
</comment>
<keyword evidence="8" id="KW-0732">Signal</keyword>
<dbReference type="Pfam" id="PF03734">
    <property type="entry name" value="YkuD"/>
    <property type="match status" value="1"/>
</dbReference>
<dbReference type="GO" id="GO:0071555">
    <property type="term" value="P:cell wall organization"/>
    <property type="evidence" value="ECO:0007669"/>
    <property type="project" value="UniProtKB-UniRule"/>
</dbReference>
<comment type="caution">
    <text evidence="10">The sequence shown here is derived from an EMBL/GenBank/DDBJ whole genome shotgun (WGS) entry which is preliminary data.</text>
</comment>
<comment type="similarity">
    <text evidence="2">Belongs to the YkuD family.</text>
</comment>
<reference evidence="10 11" key="2">
    <citation type="submission" date="2020-08" db="EMBL/GenBank/DDBJ databases">
        <authorList>
            <person name="Partida-Martinez L."/>
            <person name="Huntemann M."/>
            <person name="Clum A."/>
            <person name="Wang J."/>
            <person name="Palaniappan K."/>
            <person name="Ritter S."/>
            <person name="Chen I.-M."/>
            <person name="Stamatis D."/>
            <person name="Reddy T."/>
            <person name="O'Malley R."/>
            <person name="Daum C."/>
            <person name="Shapiro N."/>
            <person name="Ivanova N."/>
            <person name="Kyrpides N."/>
            <person name="Woyke T."/>
        </authorList>
    </citation>
    <scope>NUCLEOTIDE SEQUENCE [LARGE SCALE GENOMIC DNA]</scope>
    <source>
        <strain evidence="10 11">AS3.13</strain>
    </source>
</reference>
<keyword evidence="5 7" id="KW-0573">Peptidoglycan synthesis</keyword>
<dbReference type="SUPFAM" id="SSF141523">
    <property type="entry name" value="L,D-transpeptidase catalytic domain-like"/>
    <property type="match status" value="1"/>
</dbReference>
<dbReference type="GO" id="GO:0008360">
    <property type="term" value="P:regulation of cell shape"/>
    <property type="evidence" value="ECO:0007669"/>
    <property type="project" value="UniProtKB-UniRule"/>
</dbReference>
<evidence type="ECO:0000256" key="2">
    <source>
        <dbReference type="ARBA" id="ARBA00005992"/>
    </source>
</evidence>
<accession>A0A7X0MNP5</accession>
<evidence type="ECO:0000256" key="3">
    <source>
        <dbReference type="ARBA" id="ARBA00022679"/>
    </source>
</evidence>
<evidence type="ECO:0000256" key="4">
    <source>
        <dbReference type="ARBA" id="ARBA00022960"/>
    </source>
</evidence>
<evidence type="ECO:0000313" key="11">
    <source>
        <dbReference type="Proteomes" id="UP000522313"/>
    </source>
</evidence>
<keyword evidence="6 7" id="KW-0961">Cell wall biogenesis/degradation</keyword>
<dbReference type="Gene3D" id="2.40.440.10">
    <property type="entry name" value="L,D-transpeptidase catalytic domain-like"/>
    <property type="match status" value="1"/>
</dbReference>
<evidence type="ECO:0000256" key="6">
    <source>
        <dbReference type="ARBA" id="ARBA00023316"/>
    </source>
</evidence>
<dbReference type="UniPathway" id="UPA00219"/>
<protein>
    <recommendedName>
        <fullName evidence="9">L,D-TPase catalytic domain-containing protein</fullName>
    </recommendedName>
</protein>
<dbReference type="PROSITE" id="PS52029">
    <property type="entry name" value="LD_TPASE"/>
    <property type="match status" value="1"/>
</dbReference>
<feature type="active site" description="Proton donor/acceptor" evidence="7">
    <location>
        <position position="155"/>
    </location>
</feature>
<feature type="domain" description="L,D-TPase catalytic" evidence="9">
    <location>
        <begin position="84"/>
        <end position="192"/>
    </location>
</feature>